<name>A0A4Q9QUQ8_9GAMM</name>
<proteinExistence type="predicted"/>
<evidence type="ECO:0000313" key="2">
    <source>
        <dbReference type="Proteomes" id="UP000293172"/>
    </source>
</evidence>
<protein>
    <submittedName>
        <fullName evidence="1">Uncharacterized protein</fullName>
    </submittedName>
</protein>
<dbReference type="EMBL" id="QJUL01000051">
    <property type="protein sequence ID" value="TBU86419.1"/>
    <property type="molecule type" value="Genomic_DNA"/>
</dbReference>
<sequence>MAEYRIYLNDELQCSTTSQPLAQAAWHRSSRDRKTAENAGLVRMQVGNTLVAEMHPEADAGQPWPDGREHQVNLNDVLDSLLLLLQHDGWDHAALAKAQSDYGLKTDAQQIAALQQTERNRRPAISVAEVKVLIDAVLAEKQRG</sequence>
<dbReference type="AlphaFoldDB" id="A0A4Q9QUQ8"/>
<accession>A0A4Q9QUQ8</accession>
<organism evidence="1 2">
    <name type="scientific">Phytopseudomonas dryadis</name>
    <dbReference type="NCBI Taxonomy" id="2487520"/>
    <lineage>
        <taxon>Bacteria</taxon>
        <taxon>Pseudomonadati</taxon>
        <taxon>Pseudomonadota</taxon>
        <taxon>Gammaproteobacteria</taxon>
        <taxon>Pseudomonadales</taxon>
        <taxon>Pseudomonadaceae</taxon>
        <taxon>Phytopseudomonas</taxon>
    </lineage>
</organism>
<evidence type="ECO:0000313" key="1">
    <source>
        <dbReference type="EMBL" id="TBU86419.1"/>
    </source>
</evidence>
<dbReference type="Proteomes" id="UP000293172">
    <property type="component" value="Unassembled WGS sequence"/>
</dbReference>
<gene>
    <name evidence="1" type="ORF">DNK44_22975</name>
</gene>
<dbReference type="RefSeq" id="WP_131199152.1">
    <property type="nucleotide sequence ID" value="NZ_QJUL01000051.1"/>
</dbReference>
<comment type="caution">
    <text evidence="1">The sequence shown here is derived from an EMBL/GenBank/DDBJ whole genome shotgun (WGS) entry which is preliminary data.</text>
</comment>
<reference evidence="1 2" key="1">
    <citation type="submission" date="2018-06" db="EMBL/GenBank/DDBJ databases">
        <title>Three novel Pseudomonas species isolated from symptomatic oak.</title>
        <authorList>
            <person name="Bueno-Gonzalez V."/>
            <person name="Brady C."/>
        </authorList>
    </citation>
    <scope>NUCLEOTIDE SEQUENCE [LARGE SCALE GENOMIC DNA]</scope>
    <source>
        <strain evidence="1 2">P6B</strain>
    </source>
</reference>